<proteinExistence type="predicted"/>
<keyword evidence="1" id="KW-0229">DNA integration</keyword>
<dbReference type="Gene3D" id="1.10.150.130">
    <property type="match status" value="1"/>
</dbReference>
<sequence>MTKLKEVHAEFINKLKEDGKASSTIIAYNKDIEQLVESFTGLGVNSPEKAELQHLVQFVSGLSDIGLTPKTISRKINATKTFFKYLTEKGHIPADVSEGLKHPKIETKPPRILSKMEYRALRDTARKDVRTFTMIEVLLQTGISISEISLMKIDHINFDKQELYVPARESKGGRTIPLNSAVIEALKTYIEKHRKTIKADAPHVFITKTGNKILVRNIRSTIDRYFDLSGIIDARVNNLRHTFIAHHLSQGVSLQTVSKIVGHKRISTTEKYLDYIEKETEKEKAELGVL</sequence>
<accession>A0A955E049</accession>
<dbReference type="Gene3D" id="1.10.443.10">
    <property type="entry name" value="Intergrase catalytic core"/>
    <property type="match status" value="1"/>
</dbReference>
<dbReference type="GO" id="GO:0015074">
    <property type="term" value="P:DNA integration"/>
    <property type="evidence" value="ECO:0007669"/>
    <property type="project" value="UniProtKB-KW"/>
</dbReference>
<dbReference type="Proteomes" id="UP000714817">
    <property type="component" value="Unassembled WGS sequence"/>
</dbReference>
<evidence type="ECO:0000313" key="8">
    <source>
        <dbReference type="Proteomes" id="UP000714817"/>
    </source>
</evidence>
<gene>
    <name evidence="7" type="ORF">KDA10_00620</name>
</gene>
<dbReference type="InterPro" id="IPR050090">
    <property type="entry name" value="Tyrosine_recombinase_XerCD"/>
</dbReference>
<dbReference type="Pfam" id="PF02899">
    <property type="entry name" value="Phage_int_SAM_1"/>
    <property type="match status" value="1"/>
</dbReference>
<dbReference type="GO" id="GO:0006310">
    <property type="term" value="P:DNA recombination"/>
    <property type="evidence" value="ECO:0007669"/>
    <property type="project" value="UniProtKB-KW"/>
</dbReference>
<dbReference type="Pfam" id="PF00589">
    <property type="entry name" value="Phage_integrase"/>
    <property type="match status" value="1"/>
</dbReference>
<feature type="domain" description="Core-binding (CB)" evidence="6">
    <location>
        <begin position="2"/>
        <end position="87"/>
    </location>
</feature>
<dbReference type="PROSITE" id="PS51900">
    <property type="entry name" value="CB"/>
    <property type="match status" value="1"/>
</dbReference>
<dbReference type="InterPro" id="IPR010998">
    <property type="entry name" value="Integrase_recombinase_N"/>
</dbReference>
<dbReference type="InterPro" id="IPR004107">
    <property type="entry name" value="Integrase_SAM-like_N"/>
</dbReference>
<dbReference type="InterPro" id="IPR011010">
    <property type="entry name" value="DNA_brk_join_enz"/>
</dbReference>
<dbReference type="PANTHER" id="PTHR30349:SF81">
    <property type="entry name" value="TYROSINE RECOMBINASE XERC"/>
    <property type="match status" value="1"/>
</dbReference>
<organism evidence="7 8">
    <name type="scientific">candidate division WWE3 bacterium</name>
    <dbReference type="NCBI Taxonomy" id="2053526"/>
    <lineage>
        <taxon>Bacteria</taxon>
        <taxon>Katanobacteria</taxon>
    </lineage>
</organism>
<evidence type="ECO:0000256" key="2">
    <source>
        <dbReference type="ARBA" id="ARBA00023125"/>
    </source>
</evidence>
<evidence type="ECO:0000256" key="3">
    <source>
        <dbReference type="ARBA" id="ARBA00023172"/>
    </source>
</evidence>
<keyword evidence="3" id="KW-0233">DNA recombination</keyword>
<dbReference type="EMBL" id="JAGQNY010000002">
    <property type="protein sequence ID" value="MCA9301857.1"/>
    <property type="molecule type" value="Genomic_DNA"/>
</dbReference>
<comment type="caution">
    <text evidence="7">The sequence shown here is derived from an EMBL/GenBank/DDBJ whole genome shotgun (WGS) entry which is preliminary data.</text>
</comment>
<dbReference type="AlphaFoldDB" id="A0A955E049"/>
<protein>
    <submittedName>
        <fullName evidence="7">Tyrosine-type recombinase/integrase</fullName>
    </submittedName>
</protein>
<dbReference type="PROSITE" id="PS51898">
    <property type="entry name" value="TYR_RECOMBINASE"/>
    <property type="match status" value="1"/>
</dbReference>
<dbReference type="PANTHER" id="PTHR30349">
    <property type="entry name" value="PHAGE INTEGRASE-RELATED"/>
    <property type="match status" value="1"/>
</dbReference>
<reference evidence="7" key="1">
    <citation type="submission" date="2020-04" db="EMBL/GenBank/DDBJ databases">
        <authorList>
            <person name="Zhang T."/>
        </authorList>
    </citation>
    <scope>NUCLEOTIDE SEQUENCE</scope>
    <source>
        <strain evidence="7">HKST-UBA80</strain>
    </source>
</reference>
<dbReference type="InterPro" id="IPR013762">
    <property type="entry name" value="Integrase-like_cat_sf"/>
</dbReference>
<dbReference type="InterPro" id="IPR044068">
    <property type="entry name" value="CB"/>
</dbReference>
<dbReference type="CDD" id="cd00397">
    <property type="entry name" value="DNA_BRE_C"/>
    <property type="match status" value="1"/>
</dbReference>
<dbReference type="SUPFAM" id="SSF56349">
    <property type="entry name" value="DNA breaking-rejoining enzymes"/>
    <property type="match status" value="1"/>
</dbReference>
<evidence type="ECO:0000259" key="6">
    <source>
        <dbReference type="PROSITE" id="PS51900"/>
    </source>
</evidence>
<evidence type="ECO:0000313" key="7">
    <source>
        <dbReference type="EMBL" id="MCA9301857.1"/>
    </source>
</evidence>
<keyword evidence="2 4" id="KW-0238">DNA-binding</keyword>
<evidence type="ECO:0000256" key="4">
    <source>
        <dbReference type="PROSITE-ProRule" id="PRU01248"/>
    </source>
</evidence>
<dbReference type="InterPro" id="IPR002104">
    <property type="entry name" value="Integrase_catalytic"/>
</dbReference>
<evidence type="ECO:0000256" key="1">
    <source>
        <dbReference type="ARBA" id="ARBA00022908"/>
    </source>
</evidence>
<dbReference type="GO" id="GO:0003677">
    <property type="term" value="F:DNA binding"/>
    <property type="evidence" value="ECO:0007669"/>
    <property type="project" value="UniProtKB-UniRule"/>
</dbReference>
<feature type="domain" description="Tyr recombinase" evidence="5">
    <location>
        <begin position="108"/>
        <end position="286"/>
    </location>
</feature>
<name>A0A955E049_UNCKA</name>
<evidence type="ECO:0000259" key="5">
    <source>
        <dbReference type="PROSITE" id="PS51898"/>
    </source>
</evidence>
<reference evidence="7" key="2">
    <citation type="journal article" date="2021" name="Microbiome">
        <title>Successional dynamics and alternative stable states in a saline activated sludge microbial community over 9 years.</title>
        <authorList>
            <person name="Wang Y."/>
            <person name="Ye J."/>
            <person name="Ju F."/>
            <person name="Liu L."/>
            <person name="Boyd J.A."/>
            <person name="Deng Y."/>
            <person name="Parks D.H."/>
            <person name="Jiang X."/>
            <person name="Yin X."/>
            <person name="Woodcroft B.J."/>
            <person name="Tyson G.W."/>
            <person name="Hugenholtz P."/>
            <person name="Polz M.F."/>
            <person name="Zhang T."/>
        </authorList>
    </citation>
    <scope>NUCLEOTIDE SEQUENCE</scope>
    <source>
        <strain evidence="7">HKST-UBA80</strain>
    </source>
</reference>